<dbReference type="AlphaFoldDB" id="A3I259"/>
<dbReference type="InterPro" id="IPR025250">
    <property type="entry name" value="DUF4199"/>
</dbReference>
<keyword evidence="3" id="KW-1185">Reference proteome</keyword>
<organism evidence="2 3">
    <name type="scientific">Algoriphagus machipongonensis</name>
    <dbReference type="NCBI Taxonomy" id="388413"/>
    <lineage>
        <taxon>Bacteria</taxon>
        <taxon>Pseudomonadati</taxon>
        <taxon>Bacteroidota</taxon>
        <taxon>Cytophagia</taxon>
        <taxon>Cytophagales</taxon>
        <taxon>Cyclobacteriaceae</taxon>
        <taxon>Algoriphagus</taxon>
    </lineage>
</organism>
<keyword evidence="1" id="KW-1133">Transmembrane helix</keyword>
<proteinExistence type="predicted"/>
<dbReference type="Pfam" id="PF13858">
    <property type="entry name" value="DUF4199"/>
    <property type="match status" value="1"/>
</dbReference>
<dbReference type="EMBL" id="AAXU02000001">
    <property type="protein sequence ID" value="EAZ79463.1"/>
    <property type="molecule type" value="Genomic_DNA"/>
</dbReference>
<keyword evidence="1" id="KW-0472">Membrane</keyword>
<evidence type="ECO:0008006" key="4">
    <source>
        <dbReference type="Google" id="ProtNLM"/>
    </source>
</evidence>
<reference evidence="2 3" key="1">
    <citation type="journal article" date="2011" name="J. Bacteriol.">
        <title>Complete genome sequence of Algoriphagus sp. PR1, bacterial prey of a colony-forming choanoflagellate.</title>
        <authorList>
            <person name="Alegado R.A."/>
            <person name="Ferriera S."/>
            <person name="Nusbaum C."/>
            <person name="Young S.K."/>
            <person name="Zeng Q."/>
            <person name="Imamovic A."/>
            <person name="Fairclough S.R."/>
            <person name="King N."/>
        </authorList>
    </citation>
    <scope>NUCLEOTIDE SEQUENCE [LARGE SCALE GENOMIC DNA]</scope>
    <source>
        <strain evidence="2 3">PR1</strain>
    </source>
</reference>
<evidence type="ECO:0000313" key="3">
    <source>
        <dbReference type="Proteomes" id="UP000003919"/>
    </source>
</evidence>
<feature type="transmembrane region" description="Helical" evidence="1">
    <location>
        <begin position="39"/>
        <end position="58"/>
    </location>
</feature>
<name>A3I259_9BACT</name>
<evidence type="ECO:0000256" key="1">
    <source>
        <dbReference type="SAM" id="Phobius"/>
    </source>
</evidence>
<dbReference type="eggNOG" id="ENOG502ZX0H">
    <property type="taxonomic scope" value="Bacteria"/>
</dbReference>
<dbReference type="EMBL" id="CM001023">
    <property type="protein sequence ID" value="EAZ79463.1"/>
    <property type="molecule type" value="Genomic_DNA"/>
</dbReference>
<dbReference type="STRING" id="388413.ALPR1_04453"/>
<feature type="transmembrane region" description="Helical" evidence="1">
    <location>
        <begin position="70"/>
        <end position="91"/>
    </location>
</feature>
<accession>A3I259</accession>
<feature type="transmembrane region" description="Helical" evidence="1">
    <location>
        <begin position="132"/>
        <end position="155"/>
    </location>
</feature>
<keyword evidence="1" id="KW-0812">Transmembrane</keyword>
<dbReference type="HOGENOM" id="CLU_133690_0_0_10"/>
<evidence type="ECO:0000313" key="2">
    <source>
        <dbReference type="EMBL" id="EAZ79463.1"/>
    </source>
</evidence>
<comment type="caution">
    <text evidence="2">The sequence shown here is derived from an EMBL/GenBank/DDBJ whole genome shotgun (WGS) entry which is preliminary data.</text>
</comment>
<gene>
    <name evidence="2" type="ORF">ALPR1_04453</name>
</gene>
<dbReference type="OrthoDB" id="5766000at2"/>
<dbReference type="Proteomes" id="UP000003919">
    <property type="component" value="Chromosome"/>
</dbReference>
<protein>
    <recommendedName>
        <fullName evidence="4">DUF4199 domain-containing protein</fullName>
    </recommendedName>
</protein>
<feature type="transmembrane region" description="Helical" evidence="1">
    <location>
        <begin position="7"/>
        <end position="24"/>
    </location>
</feature>
<sequence length="161" mass="18188">MKNITIEIKWAVIFAVTALAWMVLEKSLGWHDVHIDQHATLTNIFAVPAIVIYVLALLDKKKNYYKGEMTYLQGFLSGVIISVIVAVLSPFTQYITLTYITPQYFENIIEYSVTTGELTREQAEDWFNMQSYIVQSVIGALIMGVITSAIVAIFVKSKKQS</sequence>
<dbReference type="RefSeq" id="WP_008198657.1">
    <property type="nucleotide sequence ID" value="NZ_CM001023.1"/>
</dbReference>